<evidence type="ECO:0000256" key="1">
    <source>
        <dbReference type="SAM" id="MobiDB-lite"/>
    </source>
</evidence>
<reference evidence="2" key="1">
    <citation type="submission" date="2023-06" db="EMBL/GenBank/DDBJ databases">
        <title>Survivors Of The Sea: Transcriptome response of Skeletonema marinoi to long-term dormancy.</title>
        <authorList>
            <person name="Pinder M.I.M."/>
            <person name="Kourtchenko O."/>
            <person name="Robertson E.K."/>
            <person name="Larsson T."/>
            <person name="Maumus F."/>
            <person name="Osuna-Cruz C.M."/>
            <person name="Vancaester E."/>
            <person name="Stenow R."/>
            <person name="Vandepoele K."/>
            <person name="Ploug H."/>
            <person name="Bruchert V."/>
            <person name="Godhe A."/>
            <person name="Topel M."/>
        </authorList>
    </citation>
    <scope>NUCLEOTIDE SEQUENCE</scope>
    <source>
        <strain evidence="2">R05AC</strain>
    </source>
</reference>
<gene>
    <name evidence="2" type="ORF">QTG54_013806</name>
</gene>
<proteinExistence type="predicted"/>
<keyword evidence="3" id="KW-1185">Reference proteome</keyword>
<dbReference type="EMBL" id="JATAAI010000033">
    <property type="protein sequence ID" value="KAK1735643.1"/>
    <property type="molecule type" value="Genomic_DNA"/>
</dbReference>
<feature type="region of interest" description="Disordered" evidence="1">
    <location>
        <begin position="1"/>
        <end position="30"/>
    </location>
</feature>
<name>A0AAD9D7I5_9STRA</name>
<sequence>MPKRSSTTTQTFLQKAGCRTTRRDFVPATG</sequence>
<protein>
    <submittedName>
        <fullName evidence="2">Uncharacterized protein</fullName>
    </submittedName>
</protein>
<feature type="compositionally biased region" description="Polar residues" evidence="1">
    <location>
        <begin position="1"/>
        <end position="13"/>
    </location>
</feature>
<comment type="caution">
    <text evidence="2">The sequence shown here is derived from an EMBL/GenBank/DDBJ whole genome shotgun (WGS) entry which is preliminary data.</text>
</comment>
<dbReference type="Proteomes" id="UP001224775">
    <property type="component" value="Unassembled WGS sequence"/>
</dbReference>
<evidence type="ECO:0000313" key="3">
    <source>
        <dbReference type="Proteomes" id="UP001224775"/>
    </source>
</evidence>
<feature type="compositionally biased region" description="Basic and acidic residues" evidence="1">
    <location>
        <begin position="21"/>
        <end position="30"/>
    </location>
</feature>
<organism evidence="2 3">
    <name type="scientific">Skeletonema marinoi</name>
    <dbReference type="NCBI Taxonomy" id="267567"/>
    <lineage>
        <taxon>Eukaryota</taxon>
        <taxon>Sar</taxon>
        <taxon>Stramenopiles</taxon>
        <taxon>Ochrophyta</taxon>
        <taxon>Bacillariophyta</taxon>
        <taxon>Coscinodiscophyceae</taxon>
        <taxon>Thalassiosirophycidae</taxon>
        <taxon>Thalassiosirales</taxon>
        <taxon>Skeletonemataceae</taxon>
        <taxon>Skeletonema</taxon>
        <taxon>Skeletonema marinoi-dohrnii complex</taxon>
    </lineage>
</organism>
<dbReference type="AlphaFoldDB" id="A0AAD9D7I5"/>
<accession>A0AAD9D7I5</accession>
<evidence type="ECO:0000313" key="2">
    <source>
        <dbReference type="EMBL" id="KAK1735643.1"/>
    </source>
</evidence>